<evidence type="ECO:0000313" key="3">
    <source>
        <dbReference type="Proteomes" id="UP000288405"/>
    </source>
</evidence>
<comment type="caution">
    <text evidence="2">The sequence shown here is derived from an EMBL/GenBank/DDBJ whole genome shotgun (WGS) entry which is preliminary data.</text>
</comment>
<dbReference type="Pfam" id="PF09933">
    <property type="entry name" value="DUF2165"/>
    <property type="match status" value="1"/>
</dbReference>
<accession>A0A432WKH9</accession>
<evidence type="ECO:0000313" key="2">
    <source>
        <dbReference type="EMBL" id="RUO34258.1"/>
    </source>
</evidence>
<dbReference type="Proteomes" id="UP000288405">
    <property type="component" value="Unassembled WGS sequence"/>
</dbReference>
<keyword evidence="3" id="KW-1185">Reference proteome</keyword>
<gene>
    <name evidence="2" type="ORF">CWE11_05895</name>
</gene>
<feature type="transmembrane region" description="Helical" evidence="1">
    <location>
        <begin position="60"/>
        <end position="84"/>
    </location>
</feature>
<keyword evidence="1" id="KW-1133">Transmembrane helix</keyword>
<sequence>MALRTIKILLALFIGLLCVFYAAQNVVNLAEAHFFMGYVLGLSDHQAYPNTFAFGISNPVLVWIPLTLVIALEFIAGFVVLKGTYAMWQARRRDVATFQHSKSTVFLGAGIALLVWFGLFTVIGGAFFQMWQTELGAGSLMGSFQYLGSIALVSLFIAMPDS</sequence>
<dbReference type="InterPro" id="IPR018681">
    <property type="entry name" value="DUF2165_transmembrane"/>
</dbReference>
<feature type="transmembrane region" description="Helical" evidence="1">
    <location>
        <begin position="140"/>
        <end position="159"/>
    </location>
</feature>
<dbReference type="AlphaFoldDB" id="A0A432WKH9"/>
<dbReference type="OrthoDB" id="7618855at2"/>
<keyword evidence="1" id="KW-0472">Membrane</keyword>
<reference evidence="2 3" key="1">
    <citation type="journal article" date="2011" name="Front. Microbiol.">
        <title>Genomic signatures of strain selection and enhancement in Bacillus atrophaeus var. globigii, a historical biowarfare simulant.</title>
        <authorList>
            <person name="Gibbons H.S."/>
            <person name="Broomall S.M."/>
            <person name="McNew L.A."/>
            <person name="Daligault H."/>
            <person name="Chapman C."/>
            <person name="Bruce D."/>
            <person name="Karavis M."/>
            <person name="Krepps M."/>
            <person name="McGregor P.A."/>
            <person name="Hong C."/>
            <person name="Park K.H."/>
            <person name="Akmal A."/>
            <person name="Feldman A."/>
            <person name="Lin J.S."/>
            <person name="Chang W.E."/>
            <person name="Higgs B.W."/>
            <person name="Demirev P."/>
            <person name="Lindquist J."/>
            <person name="Liem A."/>
            <person name="Fochler E."/>
            <person name="Read T.D."/>
            <person name="Tapia R."/>
            <person name="Johnson S."/>
            <person name="Bishop-Lilly K.A."/>
            <person name="Detter C."/>
            <person name="Han C."/>
            <person name="Sozhamannan S."/>
            <person name="Rosenzweig C.N."/>
            <person name="Skowronski E.W."/>
        </authorList>
    </citation>
    <scope>NUCLEOTIDE SEQUENCE [LARGE SCALE GENOMIC DNA]</scope>
    <source>
        <strain evidence="2 3">GYP-17</strain>
    </source>
</reference>
<organism evidence="2 3">
    <name type="scientific">Aliidiomarina sanyensis</name>
    <dbReference type="NCBI Taxonomy" id="1249555"/>
    <lineage>
        <taxon>Bacteria</taxon>
        <taxon>Pseudomonadati</taxon>
        <taxon>Pseudomonadota</taxon>
        <taxon>Gammaproteobacteria</taxon>
        <taxon>Alteromonadales</taxon>
        <taxon>Idiomarinaceae</taxon>
        <taxon>Aliidiomarina</taxon>
    </lineage>
</organism>
<proteinExistence type="predicted"/>
<protein>
    <recommendedName>
        <fullName evidence="4">DUF2165 domain-containing protein</fullName>
    </recommendedName>
</protein>
<dbReference type="RefSeq" id="WP_126776675.1">
    <property type="nucleotide sequence ID" value="NZ_PIPM01000004.1"/>
</dbReference>
<feature type="transmembrane region" description="Helical" evidence="1">
    <location>
        <begin position="105"/>
        <end position="128"/>
    </location>
</feature>
<keyword evidence="1" id="KW-0812">Transmembrane</keyword>
<evidence type="ECO:0008006" key="4">
    <source>
        <dbReference type="Google" id="ProtNLM"/>
    </source>
</evidence>
<name>A0A432WKH9_9GAMM</name>
<dbReference type="EMBL" id="PIPM01000004">
    <property type="protein sequence ID" value="RUO34258.1"/>
    <property type="molecule type" value="Genomic_DNA"/>
</dbReference>
<evidence type="ECO:0000256" key="1">
    <source>
        <dbReference type="SAM" id="Phobius"/>
    </source>
</evidence>